<dbReference type="PANTHER" id="PTHR13748:SF62">
    <property type="entry name" value="COBW DOMAIN-CONTAINING PROTEIN"/>
    <property type="match status" value="1"/>
</dbReference>
<dbReference type="PANTHER" id="PTHR13748">
    <property type="entry name" value="COBW-RELATED"/>
    <property type="match status" value="1"/>
</dbReference>
<organism evidence="8 9">
    <name type="scientific">Hansschlegelia plantiphila</name>
    <dbReference type="NCBI Taxonomy" id="374655"/>
    <lineage>
        <taxon>Bacteria</taxon>
        <taxon>Pseudomonadati</taxon>
        <taxon>Pseudomonadota</taxon>
        <taxon>Alphaproteobacteria</taxon>
        <taxon>Hyphomicrobiales</taxon>
        <taxon>Methylopilaceae</taxon>
        <taxon>Hansschlegelia</taxon>
    </lineage>
</organism>
<dbReference type="InterPro" id="IPR027417">
    <property type="entry name" value="P-loop_NTPase"/>
</dbReference>
<dbReference type="InterPro" id="IPR011629">
    <property type="entry name" value="CobW-like_C"/>
</dbReference>
<dbReference type="SUPFAM" id="SSF52540">
    <property type="entry name" value="P-loop containing nucleoside triphosphate hydrolases"/>
    <property type="match status" value="1"/>
</dbReference>
<comment type="function">
    <text evidence="5">Zinc chaperone that directly transfers zinc cofactor to target proteins, thereby activating them. Zinc is transferred from the CXCC motif in the GTPase domain to the zinc binding site in target proteins in a process requiring GTP hydrolysis.</text>
</comment>
<evidence type="ECO:0000259" key="7">
    <source>
        <dbReference type="SMART" id="SM00833"/>
    </source>
</evidence>
<dbReference type="EMBL" id="BSFI01000004">
    <property type="protein sequence ID" value="GLK67150.1"/>
    <property type="molecule type" value="Genomic_DNA"/>
</dbReference>
<evidence type="ECO:0000313" key="9">
    <source>
        <dbReference type="Proteomes" id="UP001143372"/>
    </source>
</evidence>
<comment type="catalytic activity">
    <reaction evidence="6">
        <text>GTP + H2O = GDP + phosphate + H(+)</text>
        <dbReference type="Rhea" id="RHEA:19669"/>
        <dbReference type="ChEBI" id="CHEBI:15377"/>
        <dbReference type="ChEBI" id="CHEBI:15378"/>
        <dbReference type="ChEBI" id="CHEBI:37565"/>
        <dbReference type="ChEBI" id="CHEBI:43474"/>
        <dbReference type="ChEBI" id="CHEBI:58189"/>
    </reaction>
    <physiologicalReaction direction="left-to-right" evidence="6">
        <dbReference type="Rhea" id="RHEA:19670"/>
    </physiologicalReaction>
</comment>
<dbReference type="InterPro" id="IPR051316">
    <property type="entry name" value="Zinc-reg_GTPase_activator"/>
</dbReference>
<evidence type="ECO:0000313" key="8">
    <source>
        <dbReference type="EMBL" id="GLK67150.1"/>
    </source>
</evidence>
<reference evidence="8" key="2">
    <citation type="submission" date="2023-01" db="EMBL/GenBank/DDBJ databases">
        <authorList>
            <person name="Sun Q."/>
            <person name="Evtushenko L."/>
        </authorList>
    </citation>
    <scope>NUCLEOTIDE SEQUENCE</scope>
    <source>
        <strain evidence="8">VKM B-2347</strain>
    </source>
</reference>
<accession>A0A9W6MUX1</accession>
<gene>
    <name evidence="8" type="ORF">GCM10008179_07880</name>
</gene>
<dbReference type="InterPro" id="IPR003495">
    <property type="entry name" value="CobW/HypB/UreG_nucleotide-bd"/>
</dbReference>
<dbReference type="InterPro" id="IPR036627">
    <property type="entry name" value="CobW-likC_sf"/>
</dbReference>
<keyword evidence="2" id="KW-0378">Hydrolase</keyword>
<dbReference type="Pfam" id="PF07683">
    <property type="entry name" value="CobW_C"/>
    <property type="match status" value="1"/>
</dbReference>
<dbReference type="GO" id="GO:0016787">
    <property type="term" value="F:hydrolase activity"/>
    <property type="evidence" value="ECO:0007669"/>
    <property type="project" value="UniProtKB-KW"/>
</dbReference>
<dbReference type="GO" id="GO:0000166">
    <property type="term" value="F:nucleotide binding"/>
    <property type="evidence" value="ECO:0007669"/>
    <property type="project" value="UniProtKB-KW"/>
</dbReference>
<evidence type="ECO:0000256" key="6">
    <source>
        <dbReference type="ARBA" id="ARBA00049117"/>
    </source>
</evidence>
<dbReference type="Gene3D" id="3.30.1220.10">
    <property type="entry name" value="CobW-like, C-terminal domain"/>
    <property type="match status" value="1"/>
</dbReference>
<evidence type="ECO:0000256" key="1">
    <source>
        <dbReference type="ARBA" id="ARBA00022741"/>
    </source>
</evidence>
<evidence type="ECO:0000256" key="5">
    <source>
        <dbReference type="ARBA" id="ARBA00045658"/>
    </source>
</evidence>
<evidence type="ECO:0000256" key="2">
    <source>
        <dbReference type="ARBA" id="ARBA00022801"/>
    </source>
</evidence>
<dbReference type="Proteomes" id="UP001143372">
    <property type="component" value="Unassembled WGS sequence"/>
</dbReference>
<dbReference type="Gene3D" id="3.40.50.300">
    <property type="entry name" value="P-loop containing nucleotide triphosphate hydrolases"/>
    <property type="match status" value="1"/>
</dbReference>
<dbReference type="AlphaFoldDB" id="A0A9W6MUX1"/>
<proteinExistence type="inferred from homology"/>
<comment type="caution">
    <text evidence="8">The sequence shown here is derived from an EMBL/GenBank/DDBJ whole genome shotgun (WGS) entry which is preliminary data.</text>
</comment>
<dbReference type="SMART" id="SM00833">
    <property type="entry name" value="CobW_C"/>
    <property type="match status" value="1"/>
</dbReference>
<evidence type="ECO:0000256" key="3">
    <source>
        <dbReference type="ARBA" id="ARBA00023186"/>
    </source>
</evidence>
<name>A0A9W6MUX1_9HYPH</name>
<dbReference type="RefSeq" id="WP_271167408.1">
    <property type="nucleotide sequence ID" value="NZ_BSFI01000004.1"/>
</dbReference>
<protein>
    <submittedName>
        <fullName evidence="8">Cobalamin biosynthesis protein CobW</fullName>
    </submittedName>
</protein>
<dbReference type="Pfam" id="PF02492">
    <property type="entry name" value="cobW"/>
    <property type="match status" value="1"/>
</dbReference>
<reference evidence="8" key="1">
    <citation type="journal article" date="2014" name="Int. J. Syst. Evol. Microbiol.">
        <title>Complete genome sequence of Corynebacterium casei LMG S-19264T (=DSM 44701T), isolated from a smear-ripened cheese.</title>
        <authorList>
            <consortium name="US DOE Joint Genome Institute (JGI-PGF)"/>
            <person name="Walter F."/>
            <person name="Albersmeier A."/>
            <person name="Kalinowski J."/>
            <person name="Ruckert C."/>
        </authorList>
    </citation>
    <scope>NUCLEOTIDE SEQUENCE</scope>
    <source>
        <strain evidence="8">VKM B-2347</strain>
    </source>
</reference>
<keyword evidence="9" id="KW-1185">Reference proteome</keyword>
<keyword evidence="3" id="KW-0143">Chaperone</keyword>
<comment type="similarity">
    <text evidence="4">Belongs to the SIMIBI class G3E GTPase family. ZNG1 subfamily.</text>
</comment>
<sequence length="335" mass="36686">MASTPTIPGKADRIPATVVTGFLGSGKTTLINRILREDHGKKLAVIVNEFGEISIDGQLVVHDDAQQLVEFNNGCLCCTVRGDLIDTLSRLQERAGTLDGILIETTGLADPAPVASTFFVADEVKAAIRLDAFVTVVDAVNLEANLAQSNEAVEQVAFSDVILVNKADLVTEEQLAAIEARIRKLNPLATLHRTTNAEIDIAKVVNVGAFDLVQKLEVDPEFLGDHEHEHDPSVGSFVLEETRPIDINRFALWMNAVAQERGDDLYRTKGIFNAQGFNERLVFQSVRMLTTMRQDRPWGGSEQRMSQFVVIGKNLDRAEFAEGFGRCVVRSADAA</sequence>
<feature type="domain" description="CobW C-terminal" evidence="7">
    <location>
        <begin position="234"/>
        <end position="328"/>
    </location>
</feature>
<dbReference type="GO" id="GO:0005737">
    <property type="term" value="C:cytoplasm"/>
    <property type="evidence" value="ECO:0007669"/>
    <property type="project" value="TreeGrafter"/>
</dbReference>
<keyword evidence="1" id="KW-0547">Nucleotide-binding</keyword>
<dbReference type="CDD" id="cd03112">
    <property type="entry name" value="CobW-like"/>
    <property type="match status" value="1"/>
</dbReference>
<evidence type="ECO:0000256" key="4">
    <source>
        <dbReference type="ARBA" id="ARBA00034320"/>
    </source>
</evidence>
<dbReference type="SUPFAM" id="SSF90002">
    <property type="entry name" value="Hypothetical protein YjiA, C-terminal domain"/>
    <property type="match status" value="1"/>
</dbReference>